<keyword evidence="2" id="KW-0067">ATP-binding</keyword>
<evidence type="ECO:0000313" key="4">
    <source>
        <dbReference type="EMBL" id="MEX6429429.1"/>
    </source>
</evidence>
<evidence type="ECO:0000256" key="2">
    <source>
        <dbReference type="ARBA" id="ARBA00022840"/>
    </source>
</evidence>
<comment type="caution">
    <text evidence="4">The sequence shown here is derived from an EMBL/GenBank/DDBJ whole genome shotgun (WGS) entry which is preliminary data.</text>
</comment>
<organism evidence="4 5">
    <name type="scientific">Ferrimicrobium acidiphilum</name>
    <dbReference type="NCBI Taxonomy" id="121039"/>
    <lineage>
        <taxon>Bacteria</taxon>
        <taxon>Bacillati</taxon>
        <taxon>Actinomycetota</taxon>
        <taxon>Acidimicrobiia</taxon>
        <taxon>Acidimicrobiales</taxon>
        <taxon>Acidimicrobiaceae</taxon>
        <taxon>Ferrimicrobium</taxon>
    </lineage>
</organism>
<dbReference type="InterPro" id="IPR014433">
    <property type="entry name" value="CooC"/>
</dbReference>
<evidence type="ECO:0000313" key="5">
    <source>
        <dbReference type="Proteomes" id="UP001560267"/>
    </source>
</evidence>
<dbReference type="RefSeq" id="WP_369084420.1">
    <property type="nucleotide sequence ID" value="NZ_JBFSHR010000016.1"/>
</dbReference>
<protein>
    <submittedName>
        <fullName evidence="4">AAA family ATPase</fullName>
    </submittedName>
</protein>
<keyword evidence="5" id="KW-1185">Reference proteome</keyword>
<dbReference type="EMBL" id="JBFSHR010000016">
    <property type="protein sequence ID" value="MEX6429429.1"/>
    <property type="molecule type" value="Genomic_DNA"/>
</dbReference>
<dbReference type="InterPro" id="IPR050625">
    <property type="entry name" value="ParA/MinD_ATPase"/>
</dbReference>
<dbReference type="InterPro" id="IPR002586">
    <property type="entry name" value="CobQ/CobB/MinD/ParA_Nub-bd_dom"/>
</dbReference>
<dbReference type="PANTHER" id="PTHR43384:SF6">
    <property type="entry name" value="SEPTUM SITE-DETERMINING PROTEIN MIND HOMOLOG, CHLOROPLASTIC"/>
    <property type="match status" value="1"/>
</dbReference>
<proteinExistence type="predicted"/>
<keyword evidence="1" id="KW-0547">Nucleotide-binding</keyword>
<name>A0ABV3Y2L4_9ACTN</name>
<dbReference type="Gene3D" id="3.40.50.300">
    <property type="entry name" value="P-loop containing nucleotide triphosphate hydrolases"/>
    <property type="match status" value="1"/>
</dbReference>
<gene>
    <name evidence="4" type="ORF">AB6A68_06190</name>
</gene>
<dbReference type="Proteomes" id="UP001560267">
    <property type="component" value="Unassembled WGS sequence"/>
</dbReference>
<dbReference type="SUPFAM" id="SSF52540">
    <property type="entry name" value="P-loop containing nucleoside triphosphate hydrolases"/>
    <property type="match status" value="1"/>
</dbReference>
<feature type="domain" description="CobQ/CobB/MinD/ParA nucleotide binding" evidence="3">
    <location>
        <begin position="23"/>
        <end position="228"/>
    </location>
</feature>
<dbReference type="InterPro" id="IPR027417">
    <property type="entry name" value="P-loop_NTPase"/>
</dbReference>
<sequence>MQVLDSGHLGESAEVEKRSLKIAIAGKGGVGKTTLTSLLAKHFVSQGRPVLAIDADPSPCLGPALGFPLEKLTRLIPLTEMEDLIAERTGTAQGGTGGFFKLNPRVSDLPDRLSDIHDGVRLLLLGAVAQGGAGCFCPASTLLQQLVRHVMLARNEVVLLDLYAGVEHLGRATADSVDVMLAVAEPTLRSLSTVAQIKTLAMDIGITDILLVGNKVSKEEDVQFLYDNAPDVPIAGFLRTSEFAMVADRTGASLYGLDDGLTRSIAEIASRMELGVPRR</sequence>
<dbReference type="PANTHER" id="PTHR43384">
    <property type="entry name" value="SEPTUM SITE-DETERMINING PROTEIN MIND HOMOLOG, CHLOROPLASTIC-RELATED"/>
    <property type="match status" value="1"/>
</dbReference>
<evidence type="ECO:0000256" key="1">
    <source>
        <dbReference type="ARBA" id="ARBA00022741"/>
    </source>
</evidence>
<dbReference type="Pfam" id="PF01656">
    <property type="entry name" value="CbiA"/>
    <property type="match status" value="1"/>
</dbReference>
<reference evidence="4 5" key="1">
    <citation type="submission" date="2024-07" db="EMBL/GenBank/DDBJ databases">
        <title>Draft Genome Sequence of Ferrimicrobium acidiphilum Strain YE2023, Isolated from a Pulp of Bioleach Reactor.</title>
        <authorList>
            <person name="Elkina Y.A."/>
            <person name="Bulaeva A.G."/>
            <person name="Beletsky A.V."/>
            <person name="Mardanov A.V."/>
        </authorList>
    </citation>
    <scope>NUCLEOTIDE SEQUENCE [LARGE SCALE GENOMIC DNA]</scope>
    <source>
        <strain evidence="4 5">YE2023</strain>
    </source>
</reference>
<accession>A0ABV3Y2L4</accession>
<evidence type="ECO:0000259" key="3">
    <source>
        <dbReference type="Pfam" id="PF01656"/>
    </source>
</evidence>
<dbReference type="PIRSF" id="PIRSF005647">
    <property type="entry name" value="CooC"/>
    <property type="match status" value="1"/>
</dbReference>